<evidence type="ECO:0000313" key="3">
    <source>
        <dbReference type="Proteomes" id="UP000314294"/>
    </source>
</evidence>
<dbReference type="EMBL" id="SRLO01002296">
    <property type="protein sequence ID" value="TNN33256.1"/>
    <property type="molecule type" value="Genomic_DNA"/>
</dbReference>
<comment type="caution">
    <text evidence="2">The sequence shown here is derived from an EMBL/GenBank/DDBJ whole genome shotgun (WGS) entry which is preliminary data.</text>
</comment>
<feature type="compositionally biased region" description="Gly residues" evidence="1">
    <location>
        <begin position="48"/>
        <end position="65"/>
    </location>
</feature>
<feature type="region of interest" description="Disordered" evidence="1">
    <location>
        <begin position="46"/>
        <end position="68"/>
    </location>
</feature>
<proteinExistence type="predicted"/>
<dbReference type="Proteomes" id="UP000314294">
    <property type="component" value="Unassembled WGS sequence"/>
</dbReference>
<keyword evidence="3" id="KW-1185">Reference proteome</keyword>
<organism evidence="2 3">
    <name type="scientific">Liparis tanakae</name>
    <name type="common">Tanaka's snailfish</name>
    <dbReference type="NCBI Taxonomy" id="230148"/>
    <lineage>
        <taxon>Eukaryota</taxon>
        <taxon>Metazoa</taxon>
        <taxon>Chordata</taxon>
        <taxon>Craniata</taxon>
        <taxon>Vertebrata</taxon>
        <taxon>Euteleostomi</taxon>
        <taxon>Actinopterygii</taxon>
        <taxon>Neopterygii</taxon>
        <taxon>Teleostei</taxon>
        <taxon>Neoteleostei</taxon>
        <taxon>Acanthomorphata</taxon>
        <taxon>Eupercaria</taxon>
        <taxon>Perciformes</taxon>
        <taxon>Cottioidei</taxon>
        <taxon>Cottales</taxon>
        <taxon>Liparidae</taxon>
        <taxon>Liparis</taxon>
    </lineage>
</organism>
<name>A0A4Z2EWD4_9TELE</name>
<dbReference type="AlphaFoldDB" id="A0A4Z2EWD4"/>
<gene>
    <name evidence="2" type="ORF">EYF80_056579</name>
</gene>
<sequence>MGLNPEASRGLAAAAAGVAAAGEGAKSNRLLPVTGGVLLDALGRRHAGGGGGRKQRGNHGGGNLQGAGLDRAEVAPEGRTIFIFRASSSGLEAAGAALPGPGGGATAALGAAGGGAASRGAASRPLRVLVLVEMNGVPSCVVAAAGGGADVSASGAGGRINRRSD</sequence>
<evidence type="ECO:0000313" key="2">
    <source>
        <dbReference type="EMBL" id="TNN33256.1"/>
    </source>
</evidence>
<protein>
    <submittedName>
        <fullName evidence="2">Uncharacterized protein</fullName>
    </submittedName>
</protein>
<accession>A0A4Z2EWD4</accession>
<evidence type="ECO:0000256" key="1">
    <source>
        <dbReference type="SAM" id="MobiDB-lite"/>
    </source>
</evidence>
<reference evidence="2 3" key="1">
    <citation type="submission" date="2019-03" db="EMBL/GenBank/DDBJ databases">
        <title>First draft genome of Liparis tanakae, snailfish: a comprehensive survey of snailfish specific genes.</title>
        <authorList>
            <person name="Kim W."/>
            <person name="Song I."/>
            <person name="Jeong J.-H."/>
            <person name="Kim D."/>
            <person name="Kim S."/>
            <person name="Ryu S."/>
            <person name="Song J.Y."/>
            <person name="Lee S.K."/>
        </authorList>
    </citation>
    <scope>NUCLEOTIDE SEQUENCE [LARGE SCALE GENOMIC DNA]</scope>
    <source>
        <tissue evidence="2">Muscle</tissue>
    </source>
</reference>